<feature type="transmembrane region" description="Helical" evidence="5">
    <location>
        <begin position="411"/>
        <end position="432"/>
    </location>
</feature>
<evidence type="ECO:0000256" key="2">
    <source>
        <dbReference type="ARBA" id="ARBA00022692"/>
    </source>
</evidence>
<feature type="transmembrane region" description="Helical" evidence="5">
    <location>
        <begin position="80"/>
        <end position="107"/>
    </location>
</feature>
<feature type="transmembrane region" description="Helical" evidence="5">
    <location>
        <begin position="128"/>
        <end position="147"/>
    </location>
</feature>
<feature type="transmembrane region" description="Helical" evidence="5">
    <location>
        <begin position="33"/>
        <end position="53"/>
    </location>
</feature>
<evidence type="ECO:0000256" key="3">
    <source>
        <dbReference type="ARBA" id="ARBA00022989"/>
    </source>
</evidence>
<dbReference type="AlphaFoldDB" id="A0A9D2S5H3"/>
<feature type="transmembrane region" description="Helical" evidence="5">
    <location>
        <begin position="12"/>
        <end position="28"/>
    </location>
</feature>
<reference evidence="6" key="1">
    <citation type="journal article" date="2021" name="PeerJ">
        <title>Extensive microbial diversity within the chicken gut microbiome revealed by metagenomics and culture.</title>
        <authorList>
            <person name="Gilroy R."/>
            <person name="Ravi A."/>
            <person name="Getino M."/>
            <person name="Pursley I."/>
            <person name="Horton D.L."/>
            <person name="Alikhan N.F."/>
            <person name="Baker D."/>
            <person name="Gharbi K."/>
            <person name="Hall N."/>
            <person name="Watson M."/>
            <person name="Adriaenssens E.M."/>
            <person name="Foster-Nyarko E."/>
            <person name="Jarju S."/>
            <person name="Secka A."/>
            <person name="Antonio M."/>
            <person name="Oren A."/>
            <person name="Chaudhuri R.R."/>
            <person name="La Ragione R."/>
            <person name="Hildebrand F."/>
            <person name="Pallen M.J."/>
        </authorList>
    </citation>
    <scope>NUCLEOTIDE SEQUENCE</scope>
    <source>
        <strain evidence="6">CHK189-11263</strain>
    </source>
</reference>
<reference evidence="6" key="2">
    <citation type="submission" date="2021-04" db="EMBL/GenBank/DDBJ databases">
        <authorList>
            <person name="Gilroy R."/>
        </authorList>
    </citation>
    <scope>NUCLEOTIDE SEQUENCE</scope>
    <source>
        <strain evidence="6">CHK189-11263</strain>
    </source>
</reference>
<dbReference type="EMBL" id="DWYC01000013">
    <property type="protein sequence ID" value="HJB56130.1"/>
    <property type="molecule type" value="Genomic_DNA"/>
</dbReference>
<comment type="caution">
    <text evidence="6">The sequence shown here is derived from an EMBL/GenBank/DDBJ whole genome shotgun (WGS) entry which is preliminary data.</text>
</comment>
<feature type="transmembrane region" description="Helical" evidence="5">
    <location>
        <begin position="246"/>
        <end position="269"/>
    </location>
</feature>
<accession>A0A9D2S5H3</accession>
<evidence type="ECO:0000313" key="6">
    <source>
        <dbReference type="EMBL" id="HJB56130.1"/>
    </source>
</evidence>
<comment type="subcellular location">
    <subcellularLocation>
        <location evidence="1">Membrane</location>
        <topology evidence="1">Multi-pass membrane protein</topology>
    </subcellularLocation>
</comment>
<feature type="transmembrane region" description="Helical" evidence="5">
    <location>
        <begin position="318"/>
        <end position="338"/>
    </location>
</feature>
<name>A0A9D2S5H3_9FIRM</name>
<organism evidence="6 7">
    <name type="scientific">Candidatus Flavonifractor intestinipullorum</name>
    <dbReference type="NCBI Taxonomy" id="2838587"/>
    <lineage>
        <taxon>Bacteria</taxon>
        <taxon>Bacillati</taxon>
        <taxon>Bacillota</taxon>
        <taxon>Clostridia</taxon>
        <taxon>Eubacteriales</taxon>
        <taxon>Oscillospiraceae</taxon>
        <taxon>Flavonifractor</taxon>
    </lineage>
</organism>
<evidence type="ECO:0000256" key="4">
    <source>
        <dbReference type="ARBA" id="ARBA00023136"/>
    </source>
</evidence>
<feature type="transmembrane region" description="Helical" evidence="5">
    <location>
        <begin position="222"/>
        <end position="240"/>
    </location>
</feature>
<proteinExistence type="predicted"/>
<dbReference type="GO" id="GO:0022857">
    <property type="term" value="F:transmembrane transporter activity"/>
    <property type="evidence" value="ECO:0007669"/>
    <property type="project" value="UniProtKB-ARBA"/>
</dbReference>
<dbReference type="GO" id="GO:0005886">
    <property type="term" value="C:plasma membrane"/>
    <property type="evidence" value="ECO:0007669"/>
    <property type="project" value="TreeGrafter"/>
</dbReference>
<keyword evidence="3 5" id="KW-1133">Transmembrane helix</keyword>
<evidence type="ECO:0008006" key="8">
    <source>
        <dbReference type="Google" id="ProtNLM"/>
    </source>
</evidence>
<evidence type="ECO:0000256" key="5">
    <source>
        <dbReference type="SAM" id="Phobius"/>
    </source>
</evidence>
<sequence>MVVYLWTTVDTAVPSLIGLGMMGLLQVFSASDLIALSMGAYTVGIITATAMLVDEVSEAGILKKAAQWFISRPVVAGRPYVFFFSFALADFLVGMLIGFLFSVLVFVPMALGVCESIGVKKGEGIHRALMVLIIWNSSFGQIAAPFNKLVNLTAISALQSMGYSVTYAAYMRVLLPCTLGLFVAGLLVVRFVVRPDVAKLRTYDPGVVRAEMKAAPFNRRQLYLTGGFLLLIATWLLTLFDGFFALATYFNTVGTAVTALLVVGVLCFLPADGEPVIDLSRALANMPWKVIVFLWMIYLTSTGMSMEELGIQTMLVQLLGPAIHGIPPALVVLLGLVLCSVMTNLMSDAVSIIVTLSVFLPILSSLPGSTIHPVVFGLAANMISQIGYLVPSSSPICPLILGPQITVKQGFCPTLIITLAGILLGFLCVMLFS</sequence>
<feature type="transmembrane region" description="Helical" evidence="5">
    <location>
        <begin position="167"/>
        <end position="193"/>
    </location>
</feature>
<dbReference type="PANTHER" id="PTHR10283">
    <property type="entry name" value="SOLUTE CARRIER FAMILY 13 MEMBER"/>
    <property type="match status" value="1"/>
</dbReference>
<evidence type="ECO:0000313" key="7">
    <source>
        <dbReference type="Proteomes" id="UP000824208"/>
    </source>
</evidence>
<feature type="transmembrane region" description="Helical" evidence="5">
    <location>
        <begin position="290"/>
        <end position="306"/>
    </location>
</feature>
<gene>
    <name evidence="6" type="ORF">H9714_01110</name>
</gene>
<feature type="transmembrane region" description="Helical" evidence="5">
    <location>
        <begin position="345"/>
        <end position="364"/>
    </location>
</feature>
<evidence type="ECO:0000256" key="1">
    <source>
        <dbReference type="ARBA" id="ARBA00004141"/>
    </source>
</evidence>
<keyword evidence="2 5" id="KW-0812">Transmembrane</keyword>
<dbReference type="PANTHER" id="PTHR10283:SF125">
    <property type="entry name" value="MG(2+)_CITRATE COMPLEX SECONDARY TRANSPORTER"/>
    <property type="match status" value="1"/>
</dbReference>
<keyword evidence="4 5" id="KW-0472">Membrane</keyword>
<protein>
    <recommendedName>
        <fullName evidence="8">Transporter, divalent anion:Na+ symporter (DASS) family</fullName>
    </recommendedName>
</protein>
<dbReference type="Proteomes" id="UP000824208">
    <property type="component" value="Unassembled WGS sequence"/>
</dbReference>